<dbReference type="GO" id="GO:0046872">
    <property type="term" value="F:metal ion binding"/>
    <property type="evidence" value="ECO:0007669"/>
    <property type="project" value="UniProtKB-KW"/>
</dbReference>
<evidence type="ECO:0000313" key="10">
    <source>
        <dbReference type="Proteomes" id="UP000184510"/>
    </source>
</evidence>
<feature type="chain" id="PRO_5013065014" evidence="7">
    <location>
        <begin position="22"/>
        <end position="514"/>
    </location>
</feature>
<evidence type="ECO:0000256" key="6">
    <source>
        <dbReference type="ARBA" id="ARBA00022837"/>
    </source>
</evidence>
<dbReference type="EMBL" id="FQYR01000003">
    <property type="protein sequence ID" value="SHJ37249.1"/>
    <property type="molecule type" value="Genomic_DNA"/>
</dbReference>
<dbReference type="CDD" id="cd16030">
    <property type="entry name" value="iduronate-2-sulfatase"/>
    <property type="match status" value="1"/>
</dbReference>
<dbReference type="Gene3D" id="3.40.720.10">
    <property type="entry name" value="Alkaline Phosphatase, subunit A"/>
    <property type="match status" value="1"/>
</dbReference>
<protein>
    <submittedName>
        <fullName evidence="9">Arylsulfatase A</fullName>
    </submittedName>
</protein>
<comment type="cofactor">
    <cofactor evidence="1">
        <name>Ca(2+)</name>
        <dbReference type="ChEBI" id="CHEBI:29108"/>
    </cofactor>
</comment>
<evidence type="ECO:0000256" key="1">
    <source>
        <dbReference type="ARBA" id="ARBA00001913"/>
    </source>
</evidence>
<evidence type="ECO:0000256" key="2">
    <source>
        <dbReference type="ARBA" id="ARBA00008779"/>
    </source>
</evidence>
<sequence length="514" mass="57741">MIKKFLKLSSISLLIASPALAADRPNILFIAVDDLKPLLSCYGDPIAKTPNFDRLAERSIVFTNSHCNQAVCGPSRASLLTGLRPDRTKVHDLKTKTREVTPWVVTLPEQLKNNGYTTAGVGKIYDPRSVDKKSDAPSWSRPFILHNLKYNSDFPEPVLGTYQGKQQHEALEKIEASGTKGYGPTRKKLEAQELHRVTEAEDVADDAYSDGAIARHGVELIRELSGKDKPFFVAVGFKKPHLPFIAPKKYWDLYERESLPLAEFQKKASDSPEYAYHDSNELRSYAGIPAEGDIPEDLQRELIHGYYACVSYIDTQLGLLLDELDKQSLTDKTVIVLWGDHGWHLGDHGIWCKHTNYEQATRSPLFISVPSIKTKGTNASPVEFIDIYPTLCELSSTPAPANLDGRSLVPVLEGKEKAIRDYAVSQFGRGKRMGYGLRGTRYRYVVWCKMNQGGTPVDSINSKVDEELYDYQTDPLETKNLAADPAQAEVLKKFRDYTNEFLSEQQKRISQEPK</sequence>
<dbReference type="AlphaFoldDB" id="A0A1M6ISE4"/>
<evidence type="ECO:0000313" key="9">
    <source>
        <dbReference type="EMBL" id="SHJ37249.1"/>
    </source>
</evidence>
<dbReference type="InterPro" id="IPR035874">
    <property type="entry name" value="IDS"/>
</dbReference>
<gene>
    <name evidence="9" type="ORF">SAMN02745181_1899</name>
</gene>
<keyword evidence="5" id="KW-0378">Hydrolase</keyword>
<name>A0A1M6ISE4_9BACT</name>
<keyword evidence="10" id="KW-1185">Reference proteome</keyword>
<keyword evidence="3" id="KW-0479">Metal-binding</keyword>
<dbReference type="InterPro" id="IPR017850">
    <property type="entry name" value="Alkaline_phosphatase_core_sf"/>
</dbReference>
<keyword evidence="4 7" id="KW-0732">Signal</keyword>
<evidence type="ECO:0000256" key="5">
    <source>
        <dbReference type="ARBA" id="ARBA00022801"/>
    </source>
</evidence>
<dbReference type="OrthoDB" id="9803751at2"/>
<evidence type="ECO:0000256" key="4">
    <source>
        <dbReference type="ARBA" id="ARBA00022729"/>
    </source>
</evidence>
<dbReference type="RefSeq" id="WP_143183477.1">
    <property type="nucleotide sequence ID" value="NZ_FQYR01000003.1"/>
</dbReference>
<dbReference type="InterPro" id="IPR000917">
    <property type="entry name" value="Sulfatase_N"/>
</dbReference>
<dbReference type="GO" id="GO:0005737">
    <property type="term" value="C:cytoplasm"/>
    <property type="evidence" value="ECO:0007669"/>
    <property type="project" value="TreeGrafter"/>
</dbReference>
<accession>A0A1M6ISE4</accession>
<dbReference type="Pfam" id="PF00884">
    <property type="entry name" value="Sulfatase"/>
    <property type="match status" value="1"/>
</dbReference>
<evidence type="ECO:0000259" key="8">
    <source>
        <dbReference type="Pfam" id="PF00884"/>
    </source>
</evidence>
<evidence type="ECO:0000256" key="7">
    <source>
        <dbReference type="SAM" id="SignalP"/>
    </source>
</evidence>
<dbReference type="SUPFAM" id="SSF53649">
    <property type="entry name" value="Alkaline phosphatase-like"/>
    <property type="match status" value="1"/>
</dbReference>
<dbReference type="GO" id="GO:0004423">
    <property type="term" value="F:iduronate-2-sulfatase activity"/>
    <property type="evidence" value="ECO:0007669"/>
    <property type="project" value="InterPro"/>
</dbReference>
<dbReference type="STRING" id="1123071.SAMN02745181_1899"/>
<dbReference type="PANTHER" id="PTHR45953:SF1">
    <property type="entry name" value="IDURONATE 2-SULFATASE"/>
    <property type="match status" value="1"/>
</dbReference>
<dbReference type="InterPro" id="IPR024607">
    <property type="entry name" value="Sulfatase_CS"/>
</dbReference>
<dbReference type="PANTHER" id="PTHR45953">
    <property type="entry name" value="IDURONATE 2-SULFATASE"/>
    <property type="match status" value="1"/>
</dbReference>
<keyword evidence="6" id="KW-0106">Calcium</keyword>
<reference evidence="9 10" key="1">
    <citation type="submission" date="2016-11" db="EMBL/GenBank/DDBJ databases">
        <authorList>
            <person name="Jaros S."/>
            <person name="Januszkiewicz K."/>
            <person name="Wedrychowicz H."/>
        </authorList>
    </citation>
    <scope>NUCLEOTIDE SEQUENCE [LARGE SCALE GENOMIC DNA]</scope>
    <source>
        <strain evidence="9 10">DSM 18772</strain>
    </source>
</reference>
<proteinExistence type="inferred from homology"/>
<feature type="signal peptide" evidence="7">
    <location>
        <begin position="1"/>
        <end position="21"/>
    </location>
</feature>
<organism evidence="9 10">
    <name type="scientific">Rubritalea squalenifaciens DSM 18772</name>
    <dbReference type="NCBI Taxonomy" id="1123071"/>
    <lineage>
        <taxon>Bacteria</taxon>
        <taxon>Pseudomonadati</taxon>
        <taxon>Verrucomicrobiota</taxon>
        <taxon>Verrucomicrobiia</taxon>
        <taxon>Verrucomicrobiales</taxon>
        <taxon>Rubritaleaceae</taxon>
        <taxon>Rubritalea</taxon>
    </lineage>
</organism>
<dbReference type="PROSITE" id="PS00523">
    <property type="entry name" value="SULFATASE_1"/>
    <property type="match status" value="1"/>
</dbReference>
<dbReference type="Proteomes" id="UP000184510">
    <property type="component" value="Unassembled WGS sequence"/>
</dbReference>
<evidence type="ECO:0000256" key="3">
    <source>
        <dbReference type="ARBA" id="ARBA00022723"/>
    </source>
</evidence>
<feature type="domain" description="Sulfatase N-terminal" evidence="8">
    <location>
        <begin position="25"/>
        <end position="394"/>
    </location>
</feature>
<comment type="similarity">
    <text evidence="2">Belongs to the sulfatase family.</text>
</comment>
<dbReference type="InParanoid" id="A0A1M6ISE4"/>